<dbReference type="EMBL" id="CM010724">
    <property type="protein sequence ID" value="RZC82002.1"/>
    <property type="molecule type" value="Genomic_DNA"/>
</dbReference>
<evidence type="ECO:0000256" key="1">
    <source>
        <dbReference type="SAM" id="MobiDB-lite"/>
    </source>
</evidence>
<sequence length="83" mass="9406">MNQRPQTKNKAKRSKEVESLKGKSVVGSPPSIPNRHGRNKRLGADNRGDDGPSRNRSTISIREPTEEELRIRSCQPEEEEEIL</sequence>
<dbReference type="AlphaFoldDB" id="A0A4Y7LBE4"/>
<evidence type="ECO:0000313" key="3">
    <source>
        <dbReference type="Proteomes" id="UP000316621"/>
    </source>
</evidence>
<organism evidence="2 3">
    <name type="scientific">Papaver somniferum</name>
    <name type="common">Opium poppy</name>
    <dbReference type="NCBI Taxonomy" id="3469"/>
    <lineage>
        <taxon>Eukaryota</taxon>
        <taxon>Viridiplantae</taxon>
        <taxon>Streptophyta</taxon>
        <taxon>Embryophyta</taxon>
        <taxon>Tracheophyta</taxon>
        <taxon>Spermatophyta</taxon>
        <taxon>Magnoliopsida</taxon>
        <taxon>Ranunculales</taxon>
        <taxon>Papaveraceae</taxon>
        <taxon>Papaveroideae</taxon>
        <taxon>Papaver</taxon>
    </lineage>
</organism>
<proteinExistence type="predicted"/>
<evidence type="ECO:0000313" key="2">
    <source>
        <dbReference type="EMBL" id="RZC82002.1"/>
    </source>
</evidence>
<gene>
    <name evidence="2" type="ORF">C5167_044577</name>
</gene>
<reference evidence="2 3" key="1">
    <citation type="journal article" date="2018" name="Science">
        <title>The opium poppy genome and morphinan production.</title>
        <authorList>
            <person name="Guo L."/>
            <person name="Winzer T."/>
            <person name="Yang X."/>
            <person name="Li Y."/>
            <person name="Ning Z."/>
            <person name="He Z."/>
            <person name="Teodor R."/>
            <person name="Lu Y."/>
            <person name="Bowser T.A."/>
            <person name="Graham I.A."/>
            <person name="Ye K."/>
        </authorList>
    </citation>
    <scope>NUCLEOTIDE SEQUENCE [LARGE SCALE GENOMIC DNA]</scope>
    <source>
        <strain evidence="3">cv. HN1</strain>
        <tissue evidence="2">Leaves</tissue>
    </source>
</reference>
<feature type="region of interest" description="Disordered" evidence="1">
    <location>
        <begin position="1"/>
        <end position="83"/>
    </location>
</feature>
<dbReference type="Proteomes" id="UP000316621">
    <property type="component" value="Chromosome 10"/>
</dbReference>
<name>A0A4Y7LBE4_PAPSO</name>
<protein>
    <submittedName>
        <fullName evidence="2">Uncharacterized protein</fullName>
    </submittedName>
</protein>
<keyword evidence="3" id="KW-1185">Reference proteome</keyword>
<accession>A0A4Y7LBE4</accession>
<feature type="compositionally biased region" description="Basic and acidic residues" evidence="1">
    <location>
        <begin position="42"/>
        <end position="53"/>
    </location>
</feature>
<dbReference type="Gramene" id="RZC82002">
    <property type="protein sequence ID" value="RZC82002"/>
    <property type="gene ID" value="C5167_044577"/>
</dbReference>